<reference evidence="3" key="1">
    <citation type="submission" date="2016-10" db="EMBL/GenBank/DDBJ databases">
        <authorList>
            <person name="Varghese N."/>
            <person name="Submissions S."/>
        </authorList>
    </citation>
    <scope>NUCLEOTIDE SEQUENCE [LARGE SCALE GENOMIC DNA]</scope>
    <source>
        <strain evidence="3">DSM 15718</strain>
    </source>
</reference>
<dbReference type="OrthoDB" id="9798754at2"/>
<dbReference type="SUPFAM" id="SSF52980">
    <property type="entry name" value="Restriction endonuclease-like"/>
    <property type="match status" value="1"/>
</dbReference>
<dbReference type="EMBL" id="FNMV01000003">
    <property type="protein sequence ID" value="SDW51740.1"/>
    <property type="molecule type" value="Genomic_DNA"/>
</dbReference>
<dbReference type="Proteomes" id="UP000198569">
    <property type="component" value="Unassembled WGS sequence"/>
</dbReference>
<keyword evidence="2" id="KW-0378">Hydrolase</keyword>
<gene>
    <name evidence="2" type="ORF">SAMN05444338_103101</name>
</gene>
<dbReference type="InterPro" id="IPR011335">
    <property type="entry name" value="Restrct_endonuc-II-like"/>
</dbReference>
<keyword evidence="2" id="KW-0540">Nuclease</keyword>
<dbReference type="Gene3D" id="3.40.960.10">
    <property type="entry name" value="VSR Endonuclease"/>
    <property type="match status" value="1"/>
</dbReference>
<evidence type="ECO:0000313" key="2">
    <source>
        <dbReference type="EMBL" id="SDW51740.1"/>
    </source>
</evidence>
<evidence type="ECO:0000259" key="1">
    <source>
        <dbReference type="Pfam" id="PF04480"/>
    </source>
</evidence>
<feature type="domain" description="DUF559" evidence="1">
    <location>
        <begin position="53"/>
        <end position="154"/>
    </location>
</feature>
<dbReference type="InterPro" id="IPR047216">
    <property type="entry name" value="Endonuclease_DUF559_bact"/>
</dbReference>
<dbReference type="STRING" id="229203.SAMN05444338_103101"/>
<dbReference type="AlphaFoldDB" id="A0A1H2U6S0"/>
<sequence length="173" mass="20322">MDRKSRKLRFENSPPLEGCPQDGVVDNIAQQDFYINKTQINLNPILKLPYNVKLKQWARELRQAENLSEVLFWMQVTKGRFHKIDFDRQRLIGNFIVDFYVKKLGLVIEIDGSSHDSKVEYDSAREAYLISLGLRVYRIKVSDVMNRMTDVLVSLENYIIENYGVKNDEFVNE</sequence>
<accession>A0A1H2U6S0</accession>
<dbReference type="PANTHER" id="PTHR38590">
    <property type="entry name" value="BLL0828 PROTEIN"/>
    <property type="match status" value="1"/>
</dbReference>
<dbReference type="PANTHER" id="PTHR38590:SF1">
    <property type="entry name" value="BLL0828 PROTEIN"/>
    <property type="match status" value="1"/>
</dbReference>
<keyword evidence="3" id="KW-1185">Reference proteome</keyword>
<dbReference type="GO" id="GO:0004519">
    <property type="term" value="F:endonuclease activity"/>
    <property type="evidence" value="ECO:0007669"/>
    <property type="project" value="UniProtKB-KW"/>
</dbReference>
<evidence type="ECO:0000313" key="3">
    <source>
        <dbReference type="Proteomes" id="UP000198569"/>
    </source>
</evidence>
<organism evidence="2 3">
    <name type="scientific">Flavobacterium degerlachei</name>
    <dbReference type="NCBI Taxonomy" id="229203"/>
    <lineage>
        <taxon>Bacteria</taxon>
        <taxon>Pseudomonadati</taxon>
        <taxon>Bacteroidota</taxon>
        <taxon>Flavobacteriia</taxon>
        <taxon>Flavobacteriales</taxon>
        <taxon>Flavobacteriaceae</taxon>
        <taxon>Flavobacterium</taxon>
    </lineage>
</organism>
<name>A0A1H2U6S0_9FLAO</name>
<keyword evidence="2" id="KW-0255">Endonuclease</keyword>
<dbReference type="RefSeq" id="WP_091430004.1">
    <property type="nucleotide sequence ID" value="NZ_FNMV01000003.1"/>
</dbReference>
<proteinExistence type="predicted"/>
<dbReference type="Pfam" id="PF04480">
    <property type="entry name" value="DUF559"/>
    <property type="match status" value="1"/>
</dbReference>
<dbReference type="InterPro" id="IPR007569">
    <property type="entry name" value="DUF559"/>
</dbReference>
<dbReference type="CDD" id="cd01038">
    <property type="entry name" value="Endonuclease_DUF559"/>
    <property type="match status" value="1"/>
</dbReference>
<protein>
    <submittedName>
        <fullName evidence="2">Very-short-patch-repair endonuclease</fullName>
    </submittedName>
</protein>